<dbReference type="EMBL" id="JADEXG010000028">
    <property type="protein sequence ID" value="MBE9078209.1"/>
    <property type="molecule type" value="Genomic_DNA"/>
</dbReference>
<dbReference type="PANTHER" id="PTHR34107:SF7">
    <property type="entry name" value="SLR2092 PROTEIN"/>
    <property type="match status" value="1"/>
</dbReference>
<organism evidence="2 3">
    <name type="scientific">Vasconcelosia minhoensis LEGE 07310</name>
    <dbReference type="NCBI Taxonomy" id="915328"/>
    <lineage>
        <taxon>Bacteria</taxon>
        <taxon>Bacillati</taxon>
        <taxon>Cyanobacteriota</taxon>
        <taxon>Cyanophyceae</taxon>
        <taxon>Nodosilineales</taxon>
        <taxon>Cymatolegaceae</taxon>
        <taxon>Vasconcelosia</taxon>
        <taxon>Vasconcelosia minhoensis</taxon>
    </lineage>
</organism>
<dbReference type="InterPro" id="IPR008538">
    <property type="entry name" value="Uma2"/>
</dbReference>
<gene>
    <name evidence="2" type="ORF">IQ241_13055</name>
</gene>
<evidence type="ECO:0000313" key="2">
    <source>
        <dbReference type="EMBL" id="MBE9078209.1"/>
    </source>
</evidence>
<dbReference type="AlphaFoldDB" id="A0A8J7AG20"/>
<dbReference type="PANTHER" id="PTHR34107">
    <property type="entry name" value="SLL0198 PROTEIN-RELATED"/>
    <property type="match status" value="1"/>
</dbReference>
<dbReference type="GO" id="GO:0004519">
    <property type="term" value="F:endonuclease activity"/>
    <property type="evidence" value="ECO:0007669"/>
    <property type="project" value="UniProtKB-KW"/>
</dbReference>
<dbReference type="SUPFAM" id="SSF52980">
    <property type="entry name" value="Restriction endonuclease-like"/>
    <property type="match status" value="1"/>
</dbReference>
<dbReference type="InterPro" id="IPR012296">
    <property type="entry name" value="Nuclease_put_TT1808"/>
</dbReference>
<keyword evidence="2" id="KW-0378">Hydrolase</keyword>
<accession>A0A8J7AG20</accession>
<feature type="domain" description="Putative restriction endonuclease" evidence="1">
    <location>
        <begin position="17"/>
        <end position="187"/>
    </location>
</feature>
<dbReference type="RefSeq" id="WP_193907828.1">
    <property type="nucleotide sequence ID" value="NZ_JADEXG010000028.1"/>
</dbReference>
<dbReference type="InterPro" id="IPR011335">
    <property type="entry name" value="Restrct_endonuc-II-like"/>
</dbReference>
<sequence>MAAILLDLSPVICLSDDQFYDLCAKNPELRLERSATGELAIMSPTGGETGKRNSDINLELALWNRQAKLGVVFDSSTGFKLPNGAERSPDAAWIPQAKWEGLSPEQRRRFLPLCPDFVVELMSPSDTWEDLLNKMTEYQANGARLGWLIDPENKRVAIFRLGKPIELLENLSVIYGENVLPGFSLTIGNIW</sequence>
<dbReference type="Gene3D" id="3.90.1570.10">
    <property type="entry name" value="tt1808, chain A"/>
    <property type="match status" value="1"/>
</dbReference>
<dbReference type="Proteomes" id="UP000636505">
    <property type="component" value="Unassembled WGS sequence"/>
</dbReference>
<name>A0A8J7AG20_9CYAN</name>
<comment type="caution">
    <text evidence="2">The sequence shown here is derived from an EMBL/GenBank/DDBJ whole genome shotgun (WGS) entry which is preliminary data.</text>
</comment>
<keyword evidence="3" id="KW-1185">Reference proteome</keyword>
<protein>
    <submittedName>
        <fullName evidence="2">Uma2 family endonuclease</fullName>
    </submittedName>
</protein>
<evidence type="ECO:0000259" key="1">
    <source>
        <dbReference type="Pfam" id="PF05685"/>
    </source>
</evidence>
<dbReference type="CDD" id="cd06260">
    <property type="entry name" value="DUF820-like"/>
    <property type="match status" value="1"/>
</dbReference>
<evidence type="ECO:0000313" key="3">
    <source>
        <dbReference type="Proteomes" id="UP000636505"/>
    </source>
</evidence>
<dbReference type="Pfam" id="PF05685">
    <property type="entry name" value="Uma2"/>
    <property type="match status" value="1"/>
</dbReference>
<keyword evidence="2" id="KW-0540">Nuclease</keyword>
<reference evidence="2" key="1">
    <citation type="submission" date="2020-10" db="EMBL/GenBank/DDBJ databases">
        <authorList>
            <person name="Castelo-Branco R."/>
            <person name="Eusebio N."/>
            <person name="Adriana R."/>
            <person name="Vieira A."/>
            <person name="Brugerolle De Fraissinette N."/>
            <person name="Rezende De Castro R."/>
            <person name="Schneider M.P."/>
            <person name="Vasconcelos V."/>
            <person name="Leao P.N."/>
        </authorList>
    </citation>
    <scope>NUCLEOTIDE SEQUENCE</scope>
    <source>
        <strain evidence="2">LEGE 07310</strain>
    </source>
</reference>
<keyword evidence="2" id="KW-0255">Endonuclease</keyword>
<proteinExistence type="predicted"/>